<name>A0ABY4GAW3_9BACT</name>
<dbReference type="SMART" id="SM00065">
    <property type="entry name" value="GAF"/>
    <property type="match status" value="1"/>
</dbReference>
<dbReference type="EMBL" id="CP095061">
    <property type="protein sequence ID" value="UOQ67891.1"/>
    <property type="molecule type" value="Genomic_DNA"/>
</dbReference>
<sequence length="237" mass="26915">MSLIPQILIPADEMQRLRSIHRYDAALSLQESVFGEFVALAARIFNLPISLIALVDREQVFYKASYGLPNIQTQPREEALCSTAILDNKAVVYADLTYESSPLITNQAATAARDKNLRFYAAAPLRMPDERRIGSLCIIDYQPRHLSEGEQQLLEQIAILISQMVAVRYCCLQSPELGVDQWHLIRNQVQEELQGLQALVRYLATRHGSPIPIPDDILLLISRRLNDLREVLDQYES</sequence>
<keyword evidence="3" id="KW-1185">Reference proteome</keyword>
<organism evidence="2 3">
    <name type="scientific">Hymenobacter volaticus</name>
    <dbReference type="NCBI Taxonomy" id="2932254"/>
    <lineage>
        <taxon>Bacteria</taxon>
        <taxon>Pseudomonadati</taxon>
        <taxon>Bacteroidota</taxon>
        <taxon>Cytophagia</taxon>
        <taxon>Cytophagales</taxon>
        <taxon>Hymenobacteraceae</taxon>
        <taxon>Hymenobacter</taxon>
    </lineage>
</organism>
<dbReference type="PANTHER" id="PTHR43102">
    <property type="entry name" value="SLR1143 PROTEIN"/>
    <property type="match status" value="1"/>
</dbReference>
<dbReference type="SUPFAM" id="SSF55781">
    <property type="entry name" value="GAF domain-like"/>
    <property type="match status" value="1"/>
</dbReference>
<feature type="domain" description="GAF" evidence="1">
    <location>
        <begin position="29"/>
        <end position="175"/>
    </location>
</feature>
<dbReference type="InterPro" id="IPR029016">
    <property type="entry name" value="GAF-like_dom_sf"/>
</dbReference>
<dbReference type="InterPro" id="IPR003018">
    <property type="entry name" value="GAF"/>
</dbReference>
<dbReference type="RefSeq" id="WP_245124152.1">
    <property type="nucleotide sequence ID" value="NZ_CP095061.1"/>
</dbReference>
<proteinExistence type="predicted"/>
<dbReference type="Proteomes" id="UP000830401">
    <property type="component" value="Chromosome"/>
</dbReference>
<evidence type="ECO:0000313" key="2">
    <source>
        <dbReference type="EMBL" id="UOQ67891.1"/>
    </source>
</evidence>
<dbReference type="PANTHER" id="PTHR43102:SF2">
    <property type="entry name" value="GAF DOMAIN-CONTAINING PROTEIN"/>
    <property type="match status" value="1"/>
</dbReference>
<dbReference type="Pfam" id="PF01590">
    <property type="entry name" value="GAF"/>
    <property type="match status" value="1"/>
</dbReference>
<dbReference type="Gene3D" id="3.30.450.40">
    <property type="match status" value="1"/>
</dbReference>
<reference evidence="2" key="1">
    <citation type="submission" date="2022-04" db="EMBL/GenBank/DDBJ databases">
        <title>Hymenobacter sp. isolated from the air.</title>
        <authorList>
            <person name="Won M."/>
            <person name="Lee C.-M."/>
            <person name="Woen H.-Y."/>
            <person name="Kwon S.-W."/>
        </authorList>
    </citation>
    <scope>NUCLEOTIDE SEQUENCE</scope>
    <source>
        <strain evidence="2">5420S-77</strain>
    </source>
</reference>
<accession>A0ABY4GAW3</accession>
<evidence type="ECO:0000313" key="3">
    <source>
        <dbReference type="Proteomes" id="UP000830401"/>
    </source>
</evidence>
<gene>
    <name evidence="2" type="ORF">MUN86_08540</name>
</gene>
<protein>
    <submittedName>
        <fullName evidence="2">GAF domain-containing protein</fullName>
    </submittedName>
</protein>
<evidence type="ECO:0000259" key="1">
    <source>
        <dbReference type="SMART" id="SM00065"/>
    </source>
</evidence>